<dbReference type="InterPro" id="IPR003593">
    <property type="entry name" value="AAA+_ATPase"/>
</dbReference>
<gene>
    <name evidence="10" type="ORF">VC03_01515</name>
</gene>
<dbReference type="GO" id="GO:0140359">
    <property type="term" value="F:ABC-type transporter activity"/>
    <property type="evidence" value="ECO:0007669"/>
    <property type="project" value="InterPro"/>
</dbReference>
<evidence type="ECO:0000256" key="3">
    <source>
        <dbReference type="ARBA" id="ARBA00022741"/>
    </source>
</evidence>
<dbReference type="Gene3D" id="1.20.1560.10">
    <property type="entry name" value="ABC transporter type 1, transmembrane domain"/>
    <property type="match status" value="1"/>
</dbReference>
<dbReference type="GO" id="GO:0016887">
    <property type="term" value="F:ATP hydrolysis activity"/>
    <property type="evidence" value="ECO:0007669"/>
    <property type="project" value="InterPro"/>
</dbReference>
<feature type="transmembrane region" description="Helical" evidence="7">
    <location>
        <begin position="20"/>
        <end position="47"/>
    </location>
</feature>
<feature type="transmembrane region" description="Helical" evidence="7">
    <location>
        <begin position="53"/>
        <end position="75"/>
    </location>
</feature>
<dbReference type="Proteomes" id="UP000033103">
    <property type="component" value="Chromosome"/>
</dbReference>
<keyword evidence="2 7" id="KW-0812">Transmembrane</keyword>
<keyword evidence="11" id="KW-1185">Reference proteome</keyword>
<comment type="subcellular location">
    <subcellularLocation>
        <location evidence="1">Cell membrane</location>
        <topology evidence="1">Multi-pass membrane protein</topology>
    </subcellularLocation>
</comment>
<dbReference type="GO" id="GO:0005524">
    <property type="term" value="F:ATP binding"/>
    <property type="evidence" value="ECO:0007669"/>
    <property type="project" value="UniProtKB-KW"/>
</dbReference>
<dbReference type="PROSITE" id="PS50929">
    <property type="entry name" value="ABC_TM1F"/>
    <property type="match status" value="1"/>
</dbReference>
<dbReference type="STRING" id="187101.VC03_01515"/>
<dbReference type="PANTHER" id="PTHR24221">
    <property type="entry name" value="ATP-BINDING CASSETTE SUB-FAMILY B"/>
    <property type="match status" value="1"/>
</dbReference>
<keyword evidence="6 7" id="KW-0472">Membrane</keyword>
<name>A0A0E3ZAG3_9FUSO</name>
<dbReference type="Gene3D" id="3.40.50.300">
    <property type="entry name" value="P-loop containing nucleotide triphosphate hydrolases"/>
    <property type="match status" value="1"/>
</dbReference>
<evidence type="ECO:0000256" key="1">
    <source>
        <dbReference type="ARBA" id="ARBA00004651"/>
    </source>
</evidence>
<evidence type="ECO:0000259" key="8">
    <source>
        <dbReference type="PROSITE" id="PS50893"/>
    </source>
</evidence>
<dbReference type="InterPro" id="IPR027417">
    <property type="entry name" value="P-loop_NTPase"/>
</dbReference>
<dbReference type="PROSITE" id="PS50893">
    <property type="entry name" value="ABC_TRANSPORTER_2"/>
    <property type="match status" value="1"/>
</dbReference>
<dbReference type="SUPFAM" id="SSF90123">
    <property type="entry name" value="ABC transporter transmembrane region"/>
    <property type="match status" value="1"/>
</dbReference>
<feature type="transmembrane region" description="Helical" evidence="7">
    <location>
        <begin position="270"/>
        <end position="292"/>
    </location>
</feature>
<dbReference type="OrthoDB" id="95142at2"/>
<sequence>MKDILFQNEYIKKLRLKNFLISILYVILSLINALIPLSLIKVLDYIIQKKVKFAIFAMITVSILYILLVCLKSLIEYSSVVVKERNKIEIIRVLINKISKQKTSSIDTNKYLSWIFNDVESIINLYITNLFNLYACISMLIFSMISILYINKYIMVLVIALSIVSLAIPKIFVKRLKIVQKKLNDSQEKHLFKIKNFLLGMIYFIYNNKRSKFINLIRKENLKLKEATILNFKENDIYESIMNLFSVLSKFLISAVICILIYLGKVSFGTFFGIVSIYNNFLNSFLTLSGIVGRIKVGKSIFDKFDLEVLEETENRIKIDKINSISMENVSVANKLKPLTTSFQKSNKYSIVGESGSGKTTLIRTILGFEKYDGNILVNGINIKNIDMKNVYNEIDYVNDDKNILLGNIYENISLFKQYNKQKIDKILNLLNLTHLSTYDILSNDKLSTGEIARVKLARLIYDDKDILILDEALANIDVKNRDIINNYLSTTNKTIIEVTHHLDEKLKYNVIALK</sequence>
<dbReference type="PANTHER" id="PTHR24221:SF654">
    <property type="entry name" value="ATP-BINDING CASSETTE SUB-FAMILY B MEMBER 6"/>
    <property type="match status" value="1"/>
</dbReference>
<dbReference type="InterPro" id="IPR036640">
    <property type="entry name" value="ABC1_TM_sf"/>
</dbReference>
<keyword evidence="4" id="KW-0067">ATP-binding</keyword>
<dbReference type="InterPro" id="IPR011527">
    <property type="entry name" value="ABC1_TM_dom"/>
</dbReference>
<feature type="transmembrane region" description="Helical" evidence="7">
    <location>
        <begin position="130"/>
        <end position="148"/>
    </location>
</feature>
<dbReference type="RefSeq" id="WP_046328357.1">
    <property type="nucleotide sequence ID" value="NZ_CP011280.1"/>
</dbReference>
<dbReference type="InterPro" id="IPR003439">
    <property type="entry name" value="ABC_transporter-like_ATP-bd"/>
</dbReference>
<evidence type="ECO:0000256" key="7">
    <source>
        <dbReference type="SAM" id="Phobius"/>
    </source>
</evidence>
<reference evidence="10 11" key="1">
    <citation type="journal article" date="2012" name="BMC Genomics">
        <title>Genomic sequence analysis and characterization of Sneathia amnii sp. nov.</title>
        <authorList>
            <consortium name="Vaginal Microbiome Consortium (additional members)"/>
            <person name="Harwich M.D.Jr."/>
            <person name="Serrano M.G."/>
            <person name="Fettweis J.M."/>
            <person name="Alves J.M."/>
            <person name="Reimers M.A."/>
            <person name="Buck G.A."/>
            <person name="Jefferson K.K."/>
        </authorList>
    </citation>
    <scope>NUCLEOTIDE SEQUENCE [LARGE SCALE GENOMIC DNA]</scope>
    <source>
        <strain evidence="10 11">SN35</strain>
    </source>
</reference>
<organism evidence="10 11">
    <name type="scientific">Sneathia vaginalis</name>
    <dbReference type="NCBI Taxonomy" id="187101"/>
    <lineage>
        <taxon>Bacteria</taxon>
        <taxon>Fusobacteriati</taxon>
        <taxon>Fusobacteriota</taxon>
        <taxon>Fusobacteriia</taxon>
        <taxon>Fusobacteriales</taxon>
        <taxon>Leptotrichiaceae</taxon>
        <taxon>Sneathia</taxon>
    </lineage>
</organism>
<dbReference type="InterPro" id="IPR039421">
    <property type="entry name" value="Type_1_exporter"/>
</dbReference>
<evidence type="ECO:0000313" key="10">
    <source>
        <dbReference type="EMBL" id="AKC95251.1"/>
    </source>
</evidence>
<evidence type="ECO:0000256" key="6">
    <source>
        <dbReference type="ARBA" id="ARBA00023136"/>
    </source>
</evidence>
<protein>
    <recommendedName>
        <fullName evidence="12">ABC transporter ATP-binding protein</fullName>
    </recommendedName>
</protein>
<dbReference type="AlphaFoldDB" id="A0A0E3ZAG3"/>
<keyword evidence="3" id="KW-0547">Nucleotide-binding</keyword>
<evidence type="ECO:0000259" key="9">
    <source>
        <dbReference type="PROSITE" id="PS50929"/>
    </source>
</evidence>
<evidence type="ECO:0000256" key="4">
    <source>
        <dbReference type="ARBA" id="ARBA00022840"/>
    </source>
</evidence>
<dbReference type="Pfam" id="PF00664">
    <property type="entry name" value="ABC_membrane"/>
    <property type="match status" value="1"/>
</dbReference>
<evidence type="ECO:0000256" key="2">
    <source>
        <dbReference type="ARBA" id="ARBA00022692"/>
    </source>
</evidence>
<dbReference type="PATRIC" id="fig|1069640.6.peg.291"/>
<feature type="transmembrane region" description="Helical" evidence="7">
    <location>
        <begin position="154"/>
        <end position="173"/>
    </location>
</feature>
<dbReference type="KEGG" id="sns:VC03_01515"/>
<dbReference type="EMBL" id="CP011280">
    <property type="protein sequence ID" value="AKC95251.1"/>
    <property type="molecule type" value="Genomic_DNA"/>
</dbReference>
<feature type="domain" description="ABC transporter" evidence="8">
    <location>
        <begin position="317"/>
        <end position="515"/>
    </location>
</feature>
<keyword evidence="5 7" id="KW-1133">Transmembrane helix</keyword>
<evidence type="ECO:0000313" key="11">
    <source>
        <dbReference type="Proteomes" id="UP000033103"/>
    </source>
</evidence>
<feature type="transmembrane region" description="Helical" evidence="7">
    <location>
        <begin position="241"/>
        <end position="264"/>
    </location>
</feature>
<evidence type="ECO:0008006" key="12">
    <source>
        <dbReference type="Google" id="ProtNLM"/>
    </source>
</evidence>
<dbReference type="Pfam" id="PF00005">
    <property type="entry name" value="ABC_tran"/>
    <property type="match status" value="1"/>
</dbReference>
<dbReference type="HOGENOM" id="CLU_000604_84_3_0"/>
<feature type="domain" description="ABC transmembrane type-1" evidence="9">
    <location>
        <begin position="19"/>
        <end position="295"/>
    </location>
</feature>
<accession>A0A0E3ZAG3</accession>
<dbReference type="SMART" id="SM00382">
    <property type="entry name" value="AAA"/>
    <property type="match status" value="1"/>
</dbReference>
<proteinExistence type="predicted"/>
<dbReference type="SUPFAM" id="SSF52540">
    <property type="entry name" value="P-loop containing nucleoside triphosphate hydrolases"/>
    <property type="match status" value="1"/>
</dbReference>
<evidence type="ECO:0000256" key="5">
    <source>
        <dbReference type="ARBA" id="ARBA00022989"/>
    </source>
</evidence>
<dbReference type="GO" id="GO:0005886">
    <property type="term" value="C:plasma membrane"/>
    <property type="evidence" value="ECO:0007669"/>
    <property type="project" value="UniProtKB-SubCell"/>
</dbReference>
<dbReference type="GO" id="GO:0034040">
    <property type="term" value="F:ATPase-coupled lipid transmembrane transporter activity"/>
    <property type="evidence" value="ECO:0007669"/>
    <property type="project" value="TreeGrafter"/>
</dbReference>